<feature type="compositionally biased region" description="Basic and acidic residues" evidence="1">
    <location>
        <begin position="819"/>
        <end position="831"/>
    </location>
</feature>
<protein>
    <submittedName>
        <fullName evidence="2">Uncharacterized protein</fullName>
    </submittedName>
</protein>
<feature type="region of interest" description="Disordered" evidence="1">
    <location>
        <begin position="310"/>
        <end position="366"/>
    </location>
</feature>
<sequence>MGDLIPLMGFKLPESMLKLFKEDQDGIQLKISGKDKNYNGNFEVMGESLSVRFRPEKAQNDFIYHQVSQKPDGIDFDDYSLKEGALWNNDGLLKGSLSISKATSDRADSILKRLEQAKKKKATTAKKIKNPKNQYDFEYRKSPQKVNKRSDSSDEMDCDLLELAENLVSNIEEEPKKSLKKTTEVSDKLHIASPKPYTVKQKLPSKGSLLNNNPNKINMDMFSKASPNKTLLRPFIQGSLWTIKLDEFSISIVHCLGSGPKTLIELMSLTKLNRNLIIALLPKLSDKNGELYSLKPEIIKDLDPSKYSIRVSKPDKNSSRLSKNLQKSSSSTQYSSNSSNEPISTTKKTESDITANLNNPNLKEKSNPAIISSETKVTADLNSDNQLNASLNTSSSLEIISTPKIIQPSISSLEKSPSLPNKNVANHNRSTLIKSPIHIHSNNEKDKLTSPKKLTLNEKISIAKVQNSNLNNDYHETNNPRNLSLNEKLLIAKNKTPNKPILNSNITSPNTLSLNQKINTPKSQIYKPPPLPTQIANPTKFPSSDKLNTPNGQPQKLLFQNGQSPSLLTPSLNAHKTPDKRDEGASNKRNTDNTTSEPDTVKKQRNYSSPNPNGRKLDFTSPKKNHTIHYGLEVKNELEIEDATIAKGTTPQRADILDDKKLNSYSIIEESAKGDNNQNIQLNKDQKAQYYNKSPSPIKNGVMNGHNKKYLFSTSKNNEKYRKNDLSPYTEGYSESSSQSRPYIFKNNGYHNEYLGKPNYSNGHGAKGSKFNNKPKYNNKSISKRPCGSDFEEGEELEDEDTLNTSNLAGAPNTNSEIEGSKLENITDRNVDSPTSIDSSHSLVINDLKSNDPNSQGVGVESFKSAKDVYSNRLNKPEKASSNPIENKPTLKGSDTFSKCEKSDLDLPDKKIVQVQNLSPENKPFNTNHTFELKDNCESRSSNAIEPLFNINNAKISKYAIENTQNDTIKPGNEVTNCDTNCVEKTEQLTPNIVPKSGRMLDFHNSPIVQGSLIKGSPANNEKNLDLNEYFEIYEYVINPLQPYGKPEVFFSLFEKYIKDPICVDALCSDPSFNKYKIIDSSNDINDFINSNFKERRLYSENLYREYEDLHNKLNKQYSLKRDQAIQLLSKLREAYLEFDKLIISPIPESDKINIKCQPNLEKDEQISLSRYARNPFEGSILSNSNLIDSEIILSEINLRANSTKSIVPLEFNFGIGSQDSESNSYIMKGLDGNFYIFKISKDQDKHFFLREKSSHIEGFTECDNKNPRKLDFEDLQQNKILEKKIFDVNICDEFITSIDTLCMKKNVVIFTDPLKEAEDMLKKHSSFRKLLPSEIEIWKILEQMINFIRAESCESNKLDTKKYFELYSRLKMISSILNQ</sequence>
<evidence type="ECO:0000313" key="4">
    <source>
        <dbReference type="Proteomes" id="UP000187283"/>
    </source>
</evidence>
<dbReference type="EMBL" id="LSSN01001737">
    <property type="protein sequence ID" value="OMJ18481.1"/>
    <property type="molecule type" value="Genomic_DNA"/>
</dbReference>
<dbReference type="STRING" id="133412.A0A1R1XGH0"/>
<evidence type="ECO:0000256" key="1">
    <source>
        <dbReference type="SAM" id="MobiDB-lite"/>
    </source>
</evidence>
<feature type="compositionally biased region" description="Polar residues" evidence="1">
    <location>
        <begin position="340"/>
        <end position="361"/>
    </location>
</feature>
<feature type="region of interest" description="Disordered" evidence="1">
    <location>
        <begin position="756"/>
        <end position="838"/>
    </location>
</feature>
<feature type="compositionally biased region" description="Polar residues" evidence="1">
    <location>
        <begin position="803"/>
        <end position="818"/>
    </location>
</feature>
<comment type="caution">
    <text evidence="2">The sequence shown here is derived from an EMBL/GenBank/DDBJ whole genome shotgun (WGS) entry which is preliminary data.</text>
</comment>
<proteinExistence type="predicted"/>
<evidence type="ECO:0000313" key="2">
    <source>
        <dbReference type="EMBL" id="OMJ13720.1"/>
    </source>
</evidence>
<name>A0A1R1XGH0_9FUNG</name>
<feature type="compositionally biased region" description="Acidic residues" evidence="1">
    <location>
        <begin position="790"/>
        <end position="802"/>
    </location>
</feature>
<keyword evidence="4" id="KW-1185">Reference proteome</keyword>
<feature type="compositionally biased region" description="Polar residues" evidence="1">
    <location>
        <begin position="534"/>
        <end position="574"/>
    </location>
</feature>
<organism evidence="2 4">
    <name type="scientific">Smittium culicis</name>
    <dbReference type="NCBI Taxonomy" id="133412"/>
    <lineage>
        <taxon>Eukaryota</taxon>
        <taxon>Fungi</taxon>
        <taxon>Fungi incertae sedis</taxon>
        <taxon>Zoopagomycota</taxon>
        <taxon>Kickxellomycotina</taxon>
        <taxon>Harpellomycetes</taxon>
        <taxon>Harpellales</taxon>
        <taxon>Legeriomycetaceae</taxon>
        <taxon>Smittium</taxon>
    </lineage>
</organism>
<feature type="compositionally biased region" description="Polar residues" evidence="1">
    <location>
        <begin position="770"/>
        <end position="781"/>
    </location>
</feature>
<feature type="compositionally biased region" description="Low complexity" evidence="1">
    <location>
        <begin position="328"/>
        <end position="339"/>
    </location>
</feature>
<dbReference type="Proteomes" id="UP000187283">
    <property type="component" value="Unassembled WGS sequence"/>
</dbReference>
<feature type="region of interest" description="Disordered" evidence="1">
    <location>
        <begin position="714"/>
        <end position="744"/>
    </location>
</feature>
<feature type="compositionally biased region" description="Basic and acidic residues" evidence="1">
    <location>
        <begin position="576"/>
        <end position="591"/>
    </location>
</feature>
<feature type="region of interest" description="Disordered" evidence="1">
    <location>
        <begin position="496"/>
        <end position="515"/>
    </location>
</feature>
<dbReference type="EMBL" id="LSSN01003375">
    <property type="protein sequence ID" value="OMJ13720.1"/>
    <property type="molecule type" value="Genomic_DNA"/>
</dbReference>
<reference evidence="2 4" key="1">
    <citation type="submission" date="2017-01" db="EMBL/GenBank/DDBJ databases">
        <authorList>
            <person name="Mah S.A."/>
            <person name="Swanson W.J."/>
            <person name="Moy G.W."/>
            <person name="Vacquier V.D."/>
        </authorList>
    </citation>
    <scope>NUCLEOTIDE SEQUENCE [LARGE SCALE GENOMIC DNA]</scope>
    <source>
        <strain evidence="2 4">GSMNP</strain>
    </source>
</reference>
<dbReference type="OrthoDB" id="5575373at2759"/>
<accession>A0A1R1XGH0</accession>
<gene>
    <name evidence="3" type="ORF">AYI70_g5336</name>
    <name evidence="2" type="ORF">AYI70_g8335</name>
</gene>
<feature type="region of interest" description="Disordered" evidence="1">
    <location>
        <begin position="873"/>
        <end position="902"/>
    </location>
</feature>
<evidence type="ECO:0000313" key="3">
    <source>
        <dbReference type="EMBL" id="OMJ18481.1"/>
    </source>
</evidence>
<feature type="region of interest" description="Disordered" evidence="1">
    <location>
        <begin position="521"/>
        <end position="623"/>
    </location>
</feature>